<dbReference type="Pfam" id="PF01529">
    <property type="entry name" value="DHHC"/>
    <property type="match status" value="1"/>
</dbReference>
<name>A0A166IGH0_9AGAM</name>
<keyword evidence="2 11" id="KW-0808">Transferase</keyword>
<dbReference type="InterPro" id="IPR033682">
    <property type="entry name" value="PFA4"/>
</dbReference>
<keyword evidence="9 11" id="KW-0012">Acyltransferase</keyword>
<evidence type="ECO:0000259" key="14">
    <source>
        <dbReference type="Pfam" id="PF01529"/>
    </source>
</evidence>
<evidence type="ECO:0000256" key="9">
    <source>
        <dbReference type="ARBA" id="ARBA00023315"/>
    </source>
</evidence>
<reference evidence="15 16" key="1">
    <citation type="journal article" date="2016" name="Mol. Biol. Evol.">
        <title>Comparative Genomics of Early-Diverging Mushroom-Forming Fungi Provides Insights into the Origins of Lignocellulose Decay Capabilities.</title>
        <authorList>
            <person name="Nagy L.G."/>
            <person name="Riley R."/>
            <person name="Tritt A."/>
            <person name="Adam C."/>
            <person name="Daum C."/>
            <person name="Floudas D."/>
            <person name="Sun H."/>
            <person name="Yadav J.S."/>
            <person name="Pangilinan J."/>
            <person name="Larsson K.H."/>
            <person name="Matsuura K."/>
            <person name="Barry K."/>
            <person name="Labutti K."/>
            <person name="Kuo R."/>
            <person name="Ohm R.A."/>
            <person name="Bhattacharya S.S."/>
            <person name="Shirouzu T."/>
            <person name="Yoshinaga Y."/>
            <person name="Martin F.M."/>
            <person name="Grigoriev I.V."/>
            <person name="Hibbett D.S."/>
        </authorList>
    </citation>
    <scope>NUCLEOTIDE SEQUENCE [LARGE SCALE GENOMIC DNA]</scope>
    <source>
        <strain evidence="15 16">HHB10207 ss-3</strain>
    </source>
</reference>
<organism evidence="15 16">
    <name type="scientific">Sistotremastrum suecicum HHB10207 ss-3</name>
    <dbReference type="NCBI Taxonomy" id="1314776"/>
    <lineage>
        <taxon>Eukaryota</taxon>
        <taxon>Fungi</taxon>
        <taxon>Dikarya</taxon>
        <taxon>Basidiomycota</taxon>
        <taxon>Agaricomycotina</taxon>
        <taxon>Agaricomycetes</taxon>
        <taxon>Sistotremastrales</taxon>
        <taxon>Sistotremastraceae</taxon>
        <taxon>Sistotremastrum</taxon>
    </lineage>
</organism>
<evidence type="ECO:0000256" key="10">
    <source>
        <dbReference type="ARBA" id="ARBA00048048"/>
    </source>
</evidence>
<keyword evidence="4 11" id="KW-0256">Endoplasmic reticulum</keyword>
<keyword evidence="8 11" id="KW-0449">Lipoprotein</keyword>
<keyword evidence="5 11" id="KW-1133">Transmembrane helix</keyword>
<comment type="function">
    <text evidence="11">Mediates the reversible addition of palmitate to target proteins, thereby regulating their membrane association and biological function.</text>
</comment>
<feature type="active site" description="S-palmitoyl cysteine intermediate" evidence="11">
    <location>
        <position position="125"/>
    </location>
</feature>
<dbReference type="InterPro" id="IPR001594">
    <property type="entry name" value="Palmitoyltrfase_DHHC"/>
</dbReference>
<evidence type="ECO:0000256" key="2">
    <source>
        <dbReference type="ARBA" id="ARBA00022679"/>
    </source>
</evidence>
<accession>A0A166IGH0</accession>
<dbReference type="EMBL" id="KV428006">
    <property type="protein sequence ID" value="KZT43721.1"/>
    <property type="molecule type" value="Genomic_DNA"/>
</dbReference>
<evidence type="ECO:0000256" key="8">
    <source>
        <dbReference type="ARBA" id="ARBA00023288"/>
    </source>
</evidence>
<evidence type="ECO:0000256" key="4">
    <source>
        <dbReference type="ARBA" id="ARBA00022824"/>
    </source>
</evidence>
<sequence>MGSRLTGRIWVTCTSLLIAFISYSSQIFIIWPWYGHELSLDLIYLLGPFNILVSLLYYNYFLCVTVDPGRVPRNWIPDFNSGDDVEVKKLTGGPRYCRTCEKYKPPRAHHCKQCRRCILRMDHHCPWVNNCIGHFNYAHFLRFLFFVDVACTYHLAMVTARVRDSFGNGYWIEPSNTEIVFIVLNYTTCVPVILAVGIFSLYHFYCVLTNTTTIEGWEKDKVATLIRRGKIREVKFPYDLGVAENLKSVLGRNPLLWCWPTNPTGNGLKYQVGSGEDVEVQMSWPPKDPYSNNGPSRPLPASPWTYGDGVNPTLEPSNARLRTSHLARAPYEATDNIEQMTPSSEGTESSDDEPLVRKRRGSEGVEVKTIDREEVLRRYMATRGEDATRYNYYNPESE</sequence>
<evidence type="ECO:0000256" key="12">
    <source>
        <dbReference type="RuleBase" id="RU079119"/>
    </source>
</evidence>
<dbReference type="GO" id="GO:0019706">
    <property type="term" value="F:protein-cysteine S-palmitoyltransferase activity"/>
    <property type="evidence" value="ECO:0007669"/>
    <property type="project" value="UniProtKB-UniRule"/>
</dbReference>
<evidence type="ECO:0000256" key="7">
    <source>
        <dbReference type="ARBA" id="ARBA00023139"/>
    </source>
</evidence>
<evidence type="ECO:0000256" key="13">
    <source>
        <dbReference type="SAM" id="MobiDB-lite"/>
    </source>
</evidence>
<keyword evidence="6 11" id="KW-0472">Membrane</keyword>
<feature type="transmembrane region" description="Helical" evidence="11 12">
    <location>
        <begin position="140"/>
        <end position="159"/>
    </location>
</feature>
<proteinExistence type="inferred from homology"/>
<dbReference type="STRING" id="1314776.A0A166IGH0"/>
<evidence type="ECO:0000313" key="16">
    <source>
        <dbReference type="Proteomes" id="UP000076798"/>
    </source>
</evidence>
<evidence type="ECO:0000256" key="3">
    <source>
        <dbReference type="ARBA" id="ARBA00022692"/>
    </source>
</evidence>
<dbReference type="InterPro" id="IPR039859">
    <property type="entry name" value="PFA4/ZDH16/20/ERF2-like"/>
</dbReference>
<gene>
    <name evidence="11" type="primary">PFA4</name>
    <name evidence="15" type="ORF">SISSUDRAFT_1116048</name>
</gene>
<evidence type="ECO:0000256" key="11">
    <source>
        <dbReference type="HAMAP-Rule" id="MF_03199"/>
    </source>
</evidence>
<feature type="transmembrane region" description="Helical" evidence="11 12">
    <location>
        <begin position="179"/>
        <end position="202"/>
    </location>
</feature>
<evidence type="ECO:0000256" key="1">
    <source>
        <dbReference type="ARBA" id="ARBA00004141"/>
    </source>
</evidence>
<keyword evidence="16" id="KW-1185">Reference proteome</keyword>
<dbReference type="PROSITE" id="PS50216">
    <property type="entry name" value="DHHC"/>
    <property type="match status" value="1"/>
</dbReference>
<evidence type="ECO:0000256" key="5">
    <source>
        <dbReference type="ARBA" id="ARBA00022989"/>
    </source>
</evidence>
<keyword evidence="3 11" id="KW-0812">Transmembrane</keyword>
<feature type="region of interest" description="Disordered" evidence="13">
    <location>
        <begin position="328"/>
        <end position="366"/>
    </location>
</feature>
<protein>
    <recommendedName>
        <fullName evidence="11">Palmitoyltransferase PFA4</fullName>
        <ecNumber evidence="11">2.3.1.225</ecNumber>
    </recommendedName>
    <alternativeName>
        <fullName evidence="11">Protein S-acyltransferase</fullName>
        <shortName evidence="11">PAT</shortName>
    </alternativeName>
    <alternativeName>
        <fullName evidence="11">Protein fatty acyltransferase 4</fullName>
    </alternativeName>
</protein>
<dbReference type="AlphaFoldDB" id="A0A166IGH0"/>
<evidence type="ECO:0000256" key="6">
    <source>
        <dbReference type="ARBA" id="ARBA00023136"/>
    </source>
</evidence>
<comment type="domain">
    <text evidence="11 12">The DHHC domain is required for palmitoyltransferase activity.</text>
</comment>
<evidence type="ECO:0000313" key="15">
    <source>
        <dbReference type="EMBL" id="KZT43721.1"/>
    </source>
</evidence>
<feature type="domain" description="Palmitoyltransferase DHHC" evidence="14">
    <location>
        <begin position="93"/>
        <end position="219"/>
    </location>
</feature>
<feature type="transmembrane region" description="Helical" evidence="11 12">
    <location>
        <begin position="9"/>
        <end position="31"/>
    </location>
</feature>
<dbReference type="Proteomes" id="UP000076798">
    <property type="component" value="Unassembled WGS sequence"/>
</dbReference>
<dbReference type="PANTHER" id="PTHR12246">
    <property type="entry name" value="PALMITOYLTRANSFERASE ZDHHC16"/>
    <property type="match status" value="1"/>
</dbReference>
<feature type="transmembrane region" description="Helical" evidence="11 12">
    <location>
        <begin position="43"/>
        <end position="63"/>
    </location>
</feature>
<feature type="compositionally biased region" description="Polar residues" evidence="13">
    <location>
        <begin position="336"/>
        <end position="347"/>
    </location>
</feature>
<dbReference type="EC" id="2.3.1.225" evidence="11"/>
<comment type="similarity">
    <text evidence="11">Belongs to the DHHC palmitoyltransferase family. PFA4 subfamily.</text>
</comment>
<dbReference type="GO" id="GO:0005789">
    <property type="term" value="C:endoplasmic reticulum membrane"/>
    <property type="evidence" value="ECO:0007669"/>
    <property type="project" value="UniProtKB-SubCell"/>
</dbReference>
<dbReference type="OrthoDB" id="331948at2759"/>
<comment type="subcellular location">
    <subcellularLocation>
        <location evidence="11">Endoplasmic reticulum membrane</location>
        <topology evidence="11">Multi-pass membrane protein</topology>
    </subcellularLocation>
    <subcellularLocation>
        <location evidence="1">Membrane</location>
        <topology evidence="1">Multi-pass membrane protein</topology>
    </subcellularLocation>
</comment>
<keyword evidence="7 11" id="KW-0564">Palmitate</keyword>
<comment type="catalytic activity">
    <reaction evidence="10 11 12">
        <text>L-cysteinyl-[protein] + hexadecanoyl-CoA = S-hexadecanoyl-L-cysteinyl-[protein] + CoA</text>
        <dbReference type="Rhea" id="RHEA:36683"/>
        <dbReference type="Rhea" id="RHEA-COMP:10131"/>
        <dbReference type="Rhea" id="RHEA-COMP:11032"/>
        <dbReference type="ChEBI" id="CHEBI:29950"/>
        <dbReference type="ChEBI" id="CHEBI:57287"/>
        <dbReference type="ChEBI" id="CHEBI:57379"/>
        <dbReference type="ChEBI" id="CHEBI:74151"/>
        <dbReference type="EC" id="2.3.1.225"/>
    </reaction>
</comment>
<dbReference type="HAMAP" id="MF_03199">
    <property type="entry name" value="DHHC_PAT_PFA4"/>
    <property type="match status" value="1"/>
</dbReference>